<dbReference type="InterPro" id="IPR007433">
    <property type="entry name" value="DUF481"/>
</dbReference>
<dbReference type="Proteomes" id="UP000198924">
    <property type="component" value="Unassembled WGS sequence"/>
</dbReference>
<feature type="signal peptide" evidence="1">
    <location>
        <begin position="1"/>
        <end position="20"/>
    </location>
</feature>
<organism evidence="2 3">
    <name type="scientific">Methylophaga sulfidovorans</name>
    <dbReference type="NCBI Taxonomy" id="45496"/>
    <lineage>
        <taxon>Bacteria</taxon>
        <taxon>Pseudomonadati</taxon>
        <taxon>Pseudomonadota</taxon>
        <taxon>Gammaproteobacteria</taxon>
        <taxon>Thiotrichales</taxon>
        <taxon>Piscirickettsiaceae</taxon>
        <taxon>Methylophaga</taxon>
    </lineage>
</organism>
<evidence type="ECO:0000256" key="1">
    <source>
        <dbReference type="SAM" id="SignalP"/>
    </source>
</evidence>
<feature type="chain" id="PRO_5011493097" description="Salt-induced outer membrane protein YdiY" evidence="1">
    <location>
        <begin position="21"/>
        <end position="315"/>
    </location>
</feature>
<evidence type="ECO:0000313" key="3">
    <source>
        <dbReference type="Proteomes" id="UP000198924"/>
    </source>
</evidence>
<dbReference type="STRING" id="45496.SAMN04488079_11045"/>
<accession>A0A1I3Z9W5</accession>
<evidence type="ECO:0000313" key="2">
    <source>
        <dbReference type="EMBL" id="SFK40793.1"/>
    </source>
</evidence>
<dbReference type="OrthoDB" id="290317at2"/>
<evidence type="ECO:0008006" key="4">
    <source>
        <dbReference type="Google" id="ProtNLM"/>
    </source>
</evidence>
<dbReference type="EMBL" id="FOSH01000010">
    <property type="protein sequence ID" value="SFK40793.1"/>
    <property type="molecule type" value="Genomic_DNA"/>
</dbReference>
<reference evidence="3" key="1">
    <citation type="submission" date="2016-10" db="EMBL/GenBank/DDBJ databases">
        <authorList>
            <person name="Varghese N."/>
            <person name="Submissions S."/>
        </authorList>
    </citation>
    <scope>NUCLEOTIDE SEQUENCE [LARGE SCALE GENOMIC DNA]</scope>
    <source>
        <strain evidence="3">DSM 11578</strain>
    </source>
</reference>
<dbReference type="Pfam" id="PF04338">
    <property type="entry name" value="DUF481"/>
    <property type="match status" value="1"/>
</dbReference>
<proteinExistence type="predicted"/>
<gene>
    <name evidence="2" type="ORF">SAMN04488079_11045</name>
</gene>
<dbReference type="RefSeq" id="WP_091713996.1">
    <property type="nucleotide sequence ID" value="NZ_FOSH01000010.1"/>
</dbReference>
<keyword evidence="3" id="KW-1185">Reference proteome</keyword>
<name>A0A1I3Z9W5_9GAMM</name>
<protein>
    <recommendedName>
        <fullName evidence="4">Salt-induced outer membrane protein YdiY</fullName>
    </recommendedName>
</protein>
<dbReference type="AlphaFoldDB" id="A0A1I3Z9W5"/>
<keyword evidence="1" id="KW-0732">Signal</keyword>
<sequence>MIYIRYLLLAILLTPLVSQATPSKIELVNGDTLTADIVSETDDTLKLNHPLLGVMIIPRSRIKSLVSSTDTEPTPPLPQAKPEVQHVDTDDGLFGTGLYTNWKRRLDLGLGGTAGKSSTNQLNIGFNADYESKQMRTSHKTAFFRAESDHELSAQSFFTSMNRDWLRPDSPWFQFAGGRFDLDKFKDWDYRANANAGFGYEFVNTDSWLFLGRSGLGFNRTFGGEEQDFTPEAMLGIETKWDMNQYQHVEFSNTYYPSLNDRDYRNLTSLDWILDLNSFVGVALKLGVTNEYDSTVHDDTDPNDFKYTVSLAWKL</sequence>